<evidence type="ECO:0000313" key="2">
    <source>
        <dbReference type="Proteomes" id="UP001162060"/>
    </source>
</evidence>
<organism evidence="1 2">
    <name type="scientific">Peronospora matthiolae</name>
    <dbReference type="NCBI Taxonomy" id="2874970"/>
    <lineage>
        <taxon>Eukaryota</taxon>
        <taxon>Sar</taxon>
        <taxon>Stramenopiles</taxon>
        <taxon>Oomycota</taxon>
        <taxon>Peronosporomycetes</taxon>
        <taxon>Peronosporales</taxon>
        <taxon>Peronosporaceae</taxon>
        <taxon>Peronospora</taxon>
    </lineage>
</organism>
<proteinExistence type="predicted"/>
<dbReference type="Proteomes" id="UP001162060">
    <property type="component" value="Unassembled WGS sequence"/>
</dbReference>
<sequence length="242" mass="27415">MLFLETGFTLDEKISTYCNDALELGLQSAANMLKFLGEHGIHSKGAHAVLKQMRALYRASELNGKIQRYRSLLWSGAIGDPAPGFTQAILEQKQKLRGWSNLDTERATTASSAARARSRLRILNVADGSCPWLVTLDTHAFCVDSHLPSKKRWVVPISVHDKYDVLNVDLLDDASEGRLYMAWPTIASLCENSEKRETIRQRTRGCHHWPQSCLGFSCIRRWDHELCFEANCFNTELERAAY</sequence>
<dbReference type="EMBL" id="CAKLBY020000259">
    <property type="protein sequence ID" value="CAK7940724.1"/>
    <property type="molecule type" value="Genomic_DNA"/>
</dbReference>
<reference evidence="1" key="1">
    <citation type="submission" date="2024-01" db="EMBL/GenBank/DDBJ databases">
        <authorList>
            <person name="Webb A."/>
        </authorList>
    </citation>
    <scope>NUCLEOTIDE SEQUENCE</scope>
    <source>
        <strain evidence="1">Pm1</strain>
    </source>
</reference>
<accession>A0AAV1V5M1</accession>
<comment type="caution">
    <text evidence="1">The sequence shown here is derived from an EMBL/GenBank/DDBJ whole genome shotgun (WGS) entry which is preliminary data.</text>
</comment>
<name>A0AAV1V5M1_9STRA</name>
<protein>
    <submittedName>
        <fullName evidence="1">Uncharacterized protein</fullName>
    </submittedName>
</protein>
<gene>
    <name evidence="1" type="ORF">PM001_LOCUS25874</name>
</gene>
<evidence type="ECO:0000313" key="1">
    <source>
        <dbReference type="EMBL" id="CAK7940724.1"/>
    </source>
</evidence>
<dbReference type="AlphaFoldDB" id="A0AAV1V5M1"/>